<evidence type="ECO:0000313" key="3">
    <source>
        <dbReference type="EMBL" id="KAK9683457.1"/>
    </source>
</evidence>
<comment type="caution">
    <text evidence="3">The sequence shown here is derived from an EMBL/GenBank/DDBJ whole genome shotgun (WGS) entry which is preliminary data.</text>
</comment>
<dbReference type="Proteomes" id="UP001443914">
    <property type="component" value="Unassembled WGS sequence"/>
</dbReference>
<accession>A0AAW1I4D6</accession>
<name>A0AAW1I4D6_SAPOF</name>
<reference evidence="3" key="1">
    <citation type="submission" date="2024-03" db="EMBL/GenBank/DDBJ databases">
        <title>WGS assembly of Saponaria officinalis var. Norfolk2.</title>
        <authorList>
            <person name="Jenkins J."/>
            <person name="Shu S."/>
            <person name="Grimwood J."/>
            <person name="Barry K."/>
            <person name="Goodstein D."/>
            <person name="Schmutz J."/>
            <person name="Leebens-Mack J."/>
            <person name="Osbourn A."/>
        </authorList>
    </citation>
    <scope>NUCLEOTIDE SEQUENCE [LARGE SCALE GENOMIC DNA]</scope>
    <source>
        <strain evidence="3">JIC</strain>
    </source>
</reference>
<dbReference type="Gene3D" id="3.40.30.10">
    <property type="entry name" value="Glutaredoxin"/>
    <property type="match status" value="1"/>
</dbReference>
<evidence type="ECO:0000256" key="1">
    <source>
        <dbReference type="SAM" id="MobiDB-lite"/>
    </source>
</evidence>
<evidence type="ECO:0000259" key="2">
    <source>
        <dbReference type="Pfam" id="PF00462"/>
    </source>
</evidence>
<organism evidence="3 4">
    <name type="scientific">Saponaria officinalis</name>
    <name type="common">Common soapwort</name>
    <name type="synonym">Lychnis saponaria</name>
    <dbReference type="NCBI Taxonomy" id="3572"/>
    <lineage>
        <taxon>Eukaryota</taxon>
        <taxon>Viridiplantae</taxon>
        <taxon>Streptophyta</taxon>
        <taxon>Embryophyta</taxon>
        <taxon>Tracheophyta</taxon>
        <taxon>Spermatophyta</taxon>
        <taxon>Magnoliopsida</taxon>
        <taxon>eudicotyledons</taxon>
        <taxon>Gunneridae</taxon>
        <taxon>Pentapetalae</taxon>
        <taxon>Caryophyllales</taxon>
        <taxon>Caryophyllaceae</taxon>
        <taxon>Caryophylleae</taxon>
        <taxon>Saponaria</taxon>
    </lineage>
</organism>
<gene>
    <name evidence="3" type="ORF">RND81_10G142300</name>
</gene>
<dbReference type="Pfam" id="PF00462">
    <property type="entry name" value="Glutaredoxin"/>
    <property type="match status" value="1"/>
</dbReference>
<dbReference type="SUPFAM" id="SSF52833">
    <property type="entry name" value="Thioredoxin-like"/>
    <property type="match status" value="1"/>
</dbReference>
<proteinExistence type="predicted"/>
<feature type="region of interest" description="Disordered" evidence="1">
    <location>
        <begin position="14"/>
        <end position="37"/>
    </location>
</feature>
<dbReference type="PANTHER" id="PTHR45669:SF26">
    <property type="entry name" value="GLUTAREDOXIN DOMAIN-CONTAINING PROTEIN"/>
    <property type="match status" value="1"/>
</dbReference>
<protein>
    <recommendedName>
        <fullName evidence="2">Glutaredoxin domain-containing protein</fullName>
    </recommendedName>
</protein>
<dbReference type="PROSITE" id="PS51354">
    <property type="entry name" value="GLUTAREDOXIN_2"/>
    <property type="match status" value="1"/>
</dbReference>
<sequence>MWVEWVKNSSLAPLRTKSSSFPNNNFHPQTTPFSPHLKPSISFKDIDSLLTNSPKYPSSPLHKHSISPKQPDPTRHNPTRKIPCLKDVHTLVTESEINPTRKHPSVFHQVRAWVGLGRATRQAHPPPDSENKVVLYYTSLRVVRRTYEDCMAVRSILRGYRVRMEERDLSMDAAYVEELEKVSGSKGEKAVKKLPRVYINGKYIGGVDEIKHLQETGVLVKMLREIMPCEGGGVCLVCGGCKYVVCECCDGSHKVYIGKLEGFRTCHLCNVNGLVKCSFCVSSVF</sequence>
<dbReference type="PANTHER" id="PTHR45669">
    <property type="entry name" value="GLUTAREDOXIN DOMAIN-CONTAINING CYSTEINE-RICH PROTEIN CG12206-RELATED"/>
    <property type="match status" value="1"/>
</dbReference>
<feature type="domain" description="Glutaredoxin" evidence="2">
    <location>
        <begin position="134"/>
        <end position="204"/>
    </location>
</feature>
<evidence type="ECO:0000313" key="4">
    <source>
        <dbReference type="Proteomes" id="UP001443914"/>
    </source>
</evidence>
<feature type="compositionally biased region" description="Polar residues" evidence="1">
    <location>
        <begin position="14"/>
        <end position="33"/>
    </location>
</feature>
<dbReference type="EMBL" id="JBDFQZ010000010">
    <property type="protein sequence ID" value="KAK9683457.1"/>
    <property type="molecule type" value="Genomic_DNA"/>
</dbReference>
<dbReference type="InterPro" id="IPR036249">
    <property type="entry name" value="Thioredoxin-like_sf"/>
</dbReference>
<dbReference type="AlphaFoldDB" id="A0AAW1I4D6"/>
<dbReference type="Pfam" id="PF23733">
    <property type="entry name" value="GRXCR1-2_C"/>
    <property type="match status" value="1"/>
</dbReference>
<dbReference type="InterPro" id="IPR002109">
    <property type="entry name" value="Glutaredoxin"/>
</dbReference>
<keyword evidence="4" id="KW-1185">Reference proteome</keyword>
<feature type="region of interest" description="Disordered" evidence="1">
    <location>
        <begin position="57"/>
        <end position="81"/>
    </location>
</feature>